<dbReference type="EMBL" id="PREZ01000001">
    <property type="protein sequence ID" value="PPA71806.1"/>
    <property type="molecule type" value="Genomic_DNA"/>
</dbReference>
<dbReference type="OrthoDB" id="6198809at2"/>
<accession>A0A2S5GFM7</accession>
<evidence type="ECO:0000259" key="2">
    <source>
        <dbReference type="Pfam" id="PF18862"/>
    </source>
</evidence>
<proteinExistence type="predicted"/>
<protein>
    <submittedName>
        <fullName evidence="3">Uncharacterized protein</fullName>
    </submittedName>
</protein>
<organism evidence="3 4">
    <name type="scientific">Jeotgalibacillus proteolyticus</name>
    <dbReference type="NCBI Taxonomy" id="2082395"/>
    <lineage>
        <taxon>Bacteria</taxon>
        <taxon>Bacillati</taxon>
        <taxon>Bacillota</taxon>
        <taxon>Bacilli</taxon>
        <taxon>Bacillales</taxon>
        <taxon>Caryophanaceae</taxon>
        <taxon>Jeotgalibacillus</taxon>
    </lineage>
</organism>
<dbReference type="Pfam" id="PF18739">
    <property type="entry name" value="HEPN_Apea"/>
    <property type="match status" value="1"/>
</dbReference>
<dbReference type="Pfam" id="PF18862">
    <property type="entry name" value="ApeA_NTD1"/>
    <property type="match status" value="1"/>
</dbReference>
<evidence type="ECO:0000313" key="3">
    <source>
        <dbReference type="EMBL" id="PPA71806.1"/>
    </source>
</evidence>
<comment type="caution">
    <text evidence="3">The sequence shown here is derived from an EMBL/GenBank/DDBJ whole genome shotgun (WGS) entry which is preliminary data.</text>
</comment>
<keyword evidence="4" id="KW-1185">Reference proteome</keyword>
<dbReference type="RefSeq" id="WP_104055491.1">
    <property type="nucleotide sequence ID" value="NZ_PREZ01000001.1"/>
</dbReference>
<dbReference type="InterPro" id="IPR041229">
    <property type="entry name" value="HEPN_Apea"/>
</dbReference>
<name>A0A2S5GFM7_9BACL</name>
<sequence length="488" mass="57124">MVKKKLKDHSLFDELELRGRWGLNEEELNVIGSLNYSQNKIELDLVGTLKPVDHSLIGAFTQDDSSFLTIYGIAESGERISLLNCAKTNSTTRFNGISVEKYEVDDAIVGTEFINNNYKFKFITFSTNDLGIWSGINRINNDHIMSQENDQVFSQTVDLAKIKQNLLEWPIEKFGTILKENYMLNISGTEERNQIYNYKFLFQYELTRDQEMESLDWFVQKIYSLKSLLTLLIGAPLFFDNINIYGDYLDKEQNGKQYRKKFKVLHRQHGSYNEMKLKRSKILLTLPEIKDFSSLISLWFEKENDLRVLVDFINGDHYNSMSAENVFLNIAQTAEIFHRRFSGEKLMTTEEKDDYLSKRTKLIEYLDLEFDKDFATLIKNRISNPDAFSLKDRLTSLISKLDLKTIRTFIGDTNEVKSFIKNIGDRRNYLTHLDEERYKDKIKSSDIDLILDTHRLKVIMIIHVLSVLNVQEVDSFNKLQSIYSYLKK</sequence>
<feature type="domain" description="Apea-like HEPN" evidence="1">
    <location>
        <begin position="328"/>
        <end position="471"/>
    </location>
</feature>
<dbReference type="AlphaFoldDB" id="A0A2S5GFM7"/>
<evidence type="ECO:0000313" key="4">
    <source>
        <dbReference type="Proteomes" id="UP000239047"/>
    </source>
</evidence>
<dbReference type="InterPro" id="IPR041223">
    <property type="entry name" value="ApeA_NTD"/>
</dbReference>
<gene>
    <name evidence="3" type="ORF">C4B60_00040</name>
</gene>
<reference evidence="3 4" key="1">
    <citation type="submission" date="2018-02" db="EMBL/GenBank/DDBJ databases">
        <title>Jeotgalibacillus proteolyticum sp. nov. a protease producing bacterium isolated from ocean sediments of Laizhou Bay.</title>
        <authorList>
            <person name="Li Y."/>
        </authorList>
    </citation>
    <scope>NUCLEOTIDE SEQUENCE [LARGE SCALE GENOMIC DNA]</scope>
    <source>
        <strain evidence="3 4">22-7</strain>
    </source>
</reference>
<feature type="domain" description="ApeA N-terminal" evidence="2">
    <location>
        <begin position="16"/>
        <end position="299"/>
    </location>
</feature>
<evidence type="ECO:0000259" key="1">
    <source>
        <dbReference type="Pfam" id="PF18739"/>
    </source>
</evidence>
<dbReference type="Proteomes" id="UP000239047">
    <property type="component" value="Unassembled WGS sequence"/>
</dbReference>